<keyword evidence="2" id="KW-1185">Reference proteome</keyword>
<sequence length="347" mass="37874">MSTCLSALNADILDLLCNAVRTAEPGGLEALKTLSMTSRQMRAAALSRVFSAVRVQGTMRKCTEVMREILSMEGLAGYIRKFTLKLDVTEDVLQALTDLTALRDPANIAARLAASPDGVACAAALLKLLSHIRLQSLNIVDPAIASSESVLSRNLKSATGILRLDSVVELSTLSCCTALSAICPSVARLSLTGSPSSEQVQIWGAQTRVECLTVRGIRDLESVQAMTGSMQHLTELTVKDRMEIRTELPRLAHLRSLRVLALGCLSHLYIGYHPPQCGFGWGELRCDPARMENLRAQRGRALNEAKRLARSVFPRLEKLHIDGVVFDFSRLKTGDFDELDALEVDSE</sequence>
<name>A0A165LME6_EXIGL</name>
<organism evidence="1 2">
    <name type="scientific">Exidia glandulosa HHB12029</name>
    <dbReference type="NCBI Taxonomy" id="1314781"/>
    <lineage>
        <taxon>Eukaryota</taxon>
        <taxon>Fungi</taxon>
        <taxon>Dikarya</taxon>
        <taxon>Basidiomycota</taxon>
        <taxon>Agaricomycotina</taxon>
        <taxon>Agaricomycetes</taxon>
        <taxon>Auriculariales</taxon>
        <taxon>Exidiaceae</taxon>
        <taxon>Exidia</taxon>
    </lineage>
</organism>
<dbReference type="InParanoid" id="A0A165LME6"/>
<gene>
    <name evidence="1" type="ORF">EXIGLDRAFT_763918</name>
</gene>
<dbReference type="OrthoDB" id="10669260at2759"/>
<dbReference type="SUPFAM" id="SSF52047">
    <property type="entry name" value="RNI-like"/>
    <property type="match status" value="1"/>
</dbReference>
<protein>
    <recommendedName>
        <fullName evidence="3">RNI-like protein</fullName>
    </recommendedName>
</protein>
<dbReference type="Gene3D" id="3.80.10.10">
    <property type="entry name" value="Ribonuclease Inhibitor"/>
    <property type="match status" value="1"/>
</dbReference>
<proteinExistence type="predicted"/>
<dbReference type="AlphaFoldDB" id="A0A165LME6"/>
<dbReference type="InterPro" id="IPR032675">
    <property type="entry name" value="LRR_dom_sf"/>
</dbReference>
<evidence type="ECO:0000313" key="1">
    <source>
        <dbReference type="EMBL" id="KZV98054.1"/>
    </source>
</evidence>
<accession>A0A165LME6</accession>
<dbReference type="EMBL" id="KV425923">
    <property type="protein sequence ID" value="KZV98054.1"/>
    <property type="molecule type" value="Genomic_DNA"/>
</dbReference>
<reference evidence="1 2" key="1">
    <citation type="journal article" date="2016" name="Mol. Biol. Evol.">
        <title>Comparative Genomics of Early-Diverging Mushroom-Forming Fungi Provides Insights into the Origins of Lignocellulose Decay Capabilities.</title>
        <authorList>
            <person name="Nagy L.G."/>
            <person name="Riley R."/>
            <person name="Tritt A."/>
            <person name="Adam C."/>
            <person name="Daum C."/>
            <person name="Floudas D."/>
            <person name="Sun H."/>
            <person name="Yadav J.S."/>
            <person name="Pangilinan J."/>
            <person name="Larsson K.H."/>
            <person name="Matsuura K."/>
            <person name="Barry K."/>
            <person name="Labutti K."/>
            <person name="Kuo R."/>
            <person name="Ohm R.A."/>
            <person name="Bhattacharya S.S."/>
            <person name="Shirouzu T."/>
            <person name="Yoshinaga Y."/>
            <person name="Martin F.M."/>
            <person name="Grigoriev I.V."/>
            <person name="Hibbett D.S."/>
        </authorList>
    </citation>
    <scope>NUCLEOTIDE SEQUENCE [LARGE SCALE GENOMIC DNA]</scope>
    <source>
        <strain evidence="1 2">HHB12029</strain>
    </source>
</reference>
<evidence type="ECO:0000313" key="2">
    <source>
        <dbReference type="Proteomes" id="UP000077266"/>
    </source>
</evidence>
<dbReference type="Proteomes" id="UP000077266">
    <property type="component" value="Unassembled WGS sequence"/>
</dbReference>
<evidence type="ECO:0008006" key="3">
    <source>
        <dbReference type="Google" id="ProtNLM"/>
    </source>
</evidence>